<dbReference type="PANTHER" id="PTHR43158:SF5">
    <property type="entry name" value="ABC TRANSPORTER, ATP-BINDING PROTEIN"/>
    <property type="match status" value="1"/>
</dbReference>
<reference evidence="4 5" key="1">
    <citation type="submission" date="2017-09" db="EMBL/GenBank/DDBJ databases">
        <authorList>
            <person name="Ehlers B."/>
            <person name="Leendertz F.H."/>
        </authorList>
    </citation>
    <scope>NUCLEOTIDE SEQUENCE [LARGE SCALE GENOMIC DNA]</scope>
    <source>
        <strain evidence="4 5">CGMCC 4.6857</strain>
    </source>
</reference>
<gene>
    <name evidence="4" type="ORF">SAMN05421748_1011091</name>
</gene>
<dbReference type="PANTHER" id="PTHR43158">
    <property type="entry name" value="SKFA PEPTIDE EXPORT ATP-BINDING PROTEIN SKFE"/>
    <property type="match status" value="1"/>
</dbReference>
<keyword evidence="2 4" id="KW-0067">ATP-binding</keyword>
<dbReference type="InterPro" id="IPR003593">
    <property type="entry name" value="AAA+_ATPase"/>
</dbReference>
<keyword evidence="1" id="KW-0547">Nucleotide-binding</keyword>
<feature type="domain" description="ABC transporter" evidence="3">
    <location>
        <begin position="3"/>
        <end position="228"/>
    </location>
</feature>
<keyword evidence="5" id="KW-1185">Reference proteome</keyword>
<dbReference type="GO" id="GO:0005524">
    <property type="term" value="F:ATP binding"/>
    <property type="evidence" value="ECO:0007669"/>
    <property type="project" value="UniProtKB-KW"/>
</dbReference>
<organism evidence="4 5">
    <name type="scientific">Paractinoplanes atraurantiacus</name>
    <dbReference type="NCBI Taxonomy" id="1036182"/>
    <lineage>
        <taxon>Bacteria</taxon>
        <taxon>Bacillati</taxon>
        <taxon>Actinomycetota</taxon>
        <taxon>Actinomycetes</taxon>
        <taxon>Micromonosporales</taxon>
        <taxon>Micromonosporaceae</taxon>
        <taxon>Paractinoplanes</taxon>
    </lineage>
</organism>
<sequence>MSIEIRELTVRYGGTVAVDGVDLDLAGGKIYGLLGRNGSGKTSLLSAIASYRKPSSGIVRIDGEEAFENPRVARRTCFIRDTLDLSDSDRLRTALDLAARLRPTWDGSYAAHLIEVFGLNPRKRVSSLSRGQRSAFGVVLGLAARTPLTILDESYLGMDAVARTLFYRELLDDYLRHPRTIILSTHLIEEVADLFERVIIMDRGRVIVHDETDALRGRGVTVTGPAEAVTSFVAGHAVLGEQSLGGVRAVTLDGHFTAGDIERGEAAGLSFGPIGIQDLFVHLTSQPLEASR</sequence>
<proteinExistence type="predicted"/>
<dbReference type="SUPFAM" id="SSF52540">
    <property type="entry name" value="P-loop containing nucleoside triphosphate hydrolases"/>
    <property type="match status" value="1"/>
</dbReference>
<evidence type="ECO:0000313" key="4">
    <source>
        <dbReference type="EMBL" id="SNY13573.1"/>
    </source>
</evidence>
<dbReference type="SMART" id="SM00382">
    <property type="entry name" value="AAA"/>
    <property type="match status" value="1"/>
</dbReference>
<dbReference type="AlphaFoldDB" id="A0A285FR30"/>
<dbReference type="GO" id="GO:0016887">
    <property type="term" value="F:ATP hydrolysis activity"/>
    <property type="evidence" value="ECO:0007669"/>
    <property type="project" value="InterPro"/>
</dbReference>
<dbReference type="InterPro" id="IPR027417">
    <property type="entry name" value="P-loop_NTPase"/>
</dbReference>
<dbReference type="EMBL" id="OBDY01000001">
    <property type="protein sequence ID" value="SNY13573.1"/>
    <property type="molecule type" value="Genomic_DNA"/>
</dbReference>
<dbReference type="OrthoDB" id="9804819at2"/>
<dbReference type="Gene3D" id="3.40.50.300">
    <property type="entry name" value="P-loop containing nucleotide triphosphate hydrolases"/>
    <property type="match status" value="1"/>
</dbReference>
<protein>
    <submittedName>
        <fullName evidence="4">ABC-2 type transport system ATP-binding protein</fullName>
    </submittedName>
</protein>
<dbReference type="Proteomes" id="UP000219612">
    <property type="component" value="Unassembled WGS sequence"/>
</dbReference>
<dbReference type="RefSeq" id="WP_097318338.1">
    <property type="nucleotide sequence ID" value="NZ_OBDY01000001.1"/>
</dbReference>
<evidence type="ECO:0000259" key="3">
    <source>
        <dbReference type="PROSITE" id="PS50893"/>
    </source>
</evidence>
<dbReference type="PROSITE" id="PS50893">
    <property type="entry name" value="ABC_TRANSPORTER_2"/>
    <property type="match status" value="1"/>
</dbReference>
<dbReference type="CDD" id="cd03230">
    <property type="entry name" value="ABC_DR_subfamily_A"/>
    <property type="match status" value="1"/>
</dbReference>
<evidence type="ECO:0000256" key="2">
    <source>
        <dbReference type="ARBA" id="ARBA00022840"/>
    </source>
</evidence>
<evidence type="ECO:0000313" key="5">
    <source>
        <dbReference type="Proteomes" id="UP000219612"/>
    </source>
</evidence>
<name>A0A285FR30_9ACTN</name>
<dbReference type="InterPro" id="IPR003439">
    <property type="entry name" value="ABC_transporter-like_ATP-bd"/>
</dbReference>
<evidence type="ECO:0000256" key="1">
    <source>
        <dbReference type="ARBA" id="ARBA00022741"/>
    </source>
</evidence>
<accession>A0A285FR30</accession>
<dbReference type="Pfam" id="PF00005">
    <property type="entry name" value="ABC_tran"/>
    <property type="match status" value="1"/>
</dbReference>